<reference evidence="15 16" key="1">
    <citation type="submission" date="2020-08" db="EMBL/GenBank/DDBJ databases">
        <title>Genomic Encyclopedia of Type Strains, Phase IV (KMG-V): Genome sequencing to study the core and pangenomes of soil and plant-associated prokaryotes.</title>
        <authorList>
            <person name="Whitman W."/>
        </authorList>
    </citation>
    <scope>NUCLEOTIDE SEQUENCE [LARGE SCALE GENOMIC DNA]</scope>
    <source>
        <strain evidence="13 16">SEMIA 444</strain>
        <strain evidence="12 15">SEMIA 448</strain>
        <strain evidence="14 17">SEMIA 452</strain>
    </source>
</reference>
<protein>
    <recommendedName>
        <fullName evidence="3">histidine kinase</fullName>
        <ecNumber evidence="3">2.7.13.3</ecNumber>
    </recommendedName>
</protein>
<dbReference type="SUPFAM" id="SSF55874">
    <property type="entry name" value="ATPase domain of HSP90 chaperone/DNA topoisomerase II/histidine kinase"/>
    <property type="match status" value="1"/>
</dbReference>
<evidence type="ECO:0000256" key="2">
    <source>
        <dbReference type="ARBA" id="ARBA00004370"/>
    </source>
</evidence>
<evidence type="ECO:0000313" key="15">
    <source>
        <dbReference type="Proteomes" id="UP000520770"/>
    </source>
</evidence>
<keyword evidence="7 12" id="KW-0418">Kinase</keyword>
<dbReference type="Gene3D" id="3.30.565.10">
    <property type="entry name" value="Histidine kinase-like ATPase, C-terminal domain"/>
    <property type="match status" value="1"/>
</dbReference>
<dbReference type="Proteomes" id="UP000520770">
    <property type="component" value="Unassembled WGS sequence"/>
</dbReference>
<gene>
    <name evidence="13" type="ORF">GGE31_001046</name>
    <name evidence="12" type="ORF">GGE33_000739</name>
    <name evidence="14" type="ORF">GGE35_001045</name>
</gene>
<feature type="domain" description="Histidine kinase" evidence="11">
    <location>
        <begin position="257"/>
        <end position="453"/>
    </location>
</feature>
<keyword evidence="4" id="KW-0597">Phosphoprotein</keyword>
<dbReference type="EMBL" id="JACIGW010000001">
    <property type="protein sequence ID" value="MBB4347031.1"/>
    <property type="molecule type" value="Genomic_DNA"/>
</dbReference>
<dbReference type="PANTHER" id="PTHR45436:SF5">
    <property type="entry name" value="SENSOR HISTIDINE KINASE TRCS"/>
    <property type="match status" value="1"/>
</dbReference>
<dbReference type="Proteomes" id="UP000524535">
    <property type="component" value="Unassembled WGS sequence"/>
</dbReference>
<sequence>MSEDIKAGRRPLSIRNRFLIVSLVTVPAALALACLFMVSVFSANLERRLDAELTGHINNLAASLRFAADGTPERPAGFFDKRFEDAYGGLYWQIGDDTSPARLRSHSLWDYTLTSPADLPSDGRVLRYDMAGPDGATLTAQQRQIMVPTPAGLKTLQIIVAADRKPLQEAGYRFAFDILPYLAGLALFLIGASLIQVVFGLKPLAALTTGLDRIRERRGGRLEGVLPKEFEPVETSVNRLLDAQAQAIAKARARAGDLAHGLKTPLTVLSNDALTLRQKGETGMADEIDRLVALMRAHVEAELARSRIVANAELRQSDADMEKITDQIVRTLKRTPEGEALTWNVEIGEPADVPLDPHDLREMIGNIVENAVKWAAGEVTITWKNRRLTVADDGPGVDPEKIRSMTERGVRLDEQVPGTGLGLSIVKEICTVYGLTLSIENRRQAGLQVTIAF</sequence>
<keyword evidence="16" id="KW-1185">Reference proteome</keyword>
<evidence type="ECO:0000256" key="5">
    <source>
        <dbReference type="ARBA" id="ARBA00022679"/>
    </source>
</evidence>
<comment type="subcellular location">
    <subcellularLocation>
        <location evidence="2">Membrane</location>
    </subcellularLocation>
</comment>
<dbReference type="InterPro" id="IPR050428">
    <property type="entry name" value="TCS_sensor_his_kinase"/>
</dbReference>
<evidence type="ECO:0000256" key="4">
    <source>
        <dbReference type="ARBA" id="ARBA00022553"/>
    </source>
</evidence>
<dbReference type="EC" id="2.7.13.3" evidence="3"/>
<dbReference type="PANTHER" id="PTHR45436">
    <property type="entry name" value="SENSOR HISTIDINE KINASE YKOH"/>
    <property type="match status" value="1"/>
</dbReference>
<dbReference type="EMBL" id="JACIGY010000001">
    <property type="protein sequence ID" value="MBB4410575.1"/>
    <property type="molecule type" value="Genomic_DNA"/>
</dbReference>
<evidence type="ECO:0000313" key="14">
    <source>
        <dbReference type="EMBL" id="MBB4445263.1"/>
    </source>
</evidence>
<dbReference type="InterPro" id="IPR003594">
    <property type="entry name" value="HATPase_dom"/>
</dbReference>
<dbReference type="GO" id="GO:0005886">
    <property type="term" value="C:plasma membrane"/>
    <property type="evidence" value="ECO:0007669"/>
    <property type="project" value="TreeGrafter"/>
</dbReference>
<dbReference type="PROSITE" id="PS51257">
    <property type="entry name" value="PROKAR_LIPOPROTEIN"/>
    <property type="match status" value="1"/>
</dbReference>
<evidence type="ECO:0000256" key="9">
    <source>
        <dbReference type="ARBA" id="ARBA00023136"/>
    </source>
</evidence>
<proteinExistence type="predicted"/>
<evidence type="ECO:0000256" key="1">
    <source>
        <dbReference type="ARBA" id="ARBA00000085"/>
    </source>
</evidence>
<dbReference type="InterPro" id="IPR005467">
    <property type="entry name" value="His_kinase_dom"/>
</dbReference>
<dbReference type="EMBL" id="JACIHM010000001">
    <property type="protein sequence ID" value="MBB4445263.1"/>
    <property type="molecule type" value="Genomic_DNA"/>
</dbReference>
<dbReference type="PROSITE" id="PS50109">
    <property type="entry name" value="HIS_KIN"/>
    <property type="match status" value="1"/>
</dbReference>
<dbReference type="GO" id="GO:0004673">
    <property type="term" value="F:protein histidine kinase activity"/>
    <property type="evidence" value="ECO:0007669"/>
    <property type="project" value="UniProtKB-EC"/>
</dbReference>
<dbReference type="GO" id="GO:0000160">
    <property type="term" value="P:phosphorelay signal transduction system"/>
    <property type="evidence" value="ECO:0007669"/>
    <property type="project" value="TreeGrafter"/>
</dbReference>
<evidence type="ECO:0000256" key="3">
    <source>
        <dbReference type="ARBA" id="ARBA00012438"/>
    </source>
</evidence>
<feature type="transmembrane region" description="Helical" evidence="10">
    <location>
        <begin position="174"/>
        <end position="199"/>
    </location>
</feature>
<accession>A0A7W6S4F0</accession>
<dbReference type="InterPro" id="IPR036890">
    <property type="entry name" value="HATPase_C_sf"/>
</dbReference>
<keyword evidence="8 10" id="KW-1133">Transmembrane helix</keyword>
<evidence type="ECO:0000256" key="10">
    <source>
        <dbReference type="SAM" id="Phobius"/>
    </source>
</evidence>
<keyword evidence="9 10" id="KW-0472">Membrane</keyword>
<evidence type="ECO:0000313" key="12">
    <source>
        <dbReference type="EMBL" id="MBB4347031.1"/>
    </source>
</evidence>
<name>A0A7W6S4F0_9HYPH</name>
<keyword evidence="6 10" id="KW-0812">Transmembrane</keyword>
<evidence type="ECO:0000313" key="17">
    <source>
        <dbReference type="Proteomes" id="UP000576087"/>
    </source>
</evidence>
<dbReference type="AlphaFoldDB" id="A0A7W6S4F0"/>
<dbReference type="InterPro" id="IPR004358">
    <property type="entry name" value="Sig_transdc_His_kin-like_C"/>
</dbReference>
<evidence type="ECO:0000313" key="16">
    <source>
        <dbReference type="Proteomes" id="UP000524535"/>
    </source>
</evidence>
<dbReference type="Pfam" id="PF02518">
    <property type="entry name" value="HATPase_c"/>
    <property type="match status" value="1"/>
</dbReference>
<dbReference type="Proteomes" id="UP000576087">
    <property type="component" value="Unassembled WGS sequence"/>
</dbReference>
<keyword evidence="5" id="KW-0808">Transferase</keyword>
<dbReference type="RefSeq" id="WP_183821275.1">
    <property type="nucleotide sequence ID" value="NZ_JACIGW010000001.1"/>
</dbReference>
<comment type="catalytic activity">
    <reaction evidence="1">
        <text>ATP + protein L-histidine = ADP + protein N-phospho-L-histidine.</text>
        <dbReference type="EC" id="2.7.13.3"/>
    </reaction>
</comment>
<evidence type="ECO:0000313" key="13">
    <source>
        <dbReference type="EMBL" id="MBB4410575.1"/>
    </source>
</evidence>
<evidence type="ECO:0000256" key="7">
    <source>
        <dbReference type="ARBA" id="ARBA00022777"/>
    </source>
</evidence>
<evidence type="ECO:0000256" key="6">
    <source>
        <dbReference type="ARBA" id="ARBA00022692"/>
    </source>
</evidence>
<comment type="caution">
    <text evidence="12">The sequence shown here is derived from an EMBL/GenBank/DDBJ whole genome shotgun (WGS) entry which is preliminary data.</text>
</comment>
<evidence type="ECO:0000259" key="11">
    <source>
        <dbReference type="PROSITE" id="PS50109"/>
    </source>
</evidence>
<feature type="transmembrane region" description="Helical" evidence="10">
    <location>
        <begin position="18"/>
        <end position="41"/>
    </location>
</feature>
<organism evidence="12 15">
    <name type="scientific">Aliirhizobium cellulosilyticum</name>
    <dbReference type="NCBI Taxonomy" id="393664"/>
    <lineage>
        <taxon>Bacteria</taxon>
        <taxon>Pseudomonadati</taxon>
        <taxon>Pseudomonadota</taxon>
        <taxon>Alphaproteobacteria</taxon>
        <taxon>Hyphomicrobiales</taxon>
        <taxon>Rhizobiaceae</taxon>
        <taxon>Aliirhizobium</taxon>
    </lineage>
</organism>
<evidence type="ECO:0000256" key="8">
    <source>
        <dbReference type="ARBA" id="ARBA00022989"/>
    </source>
</evidence>
<dbReference type="PRINTS" id="PR00344">
    <property type="entry name" value="BCTRLSENSOR"/>
</dbReference>
<dbReference type="SMART" id="SM00387">
    <property type="entry name" value="HATPase_c"/>
    <property type="match status" value="1"/>
</dbReference>